<evidence type="ECO:0000256" key="1">
    <source>
        <dbReference type="SAM" id="MobiDB-lite"/>
    </source>
</evidence>
<evidence type="ECO:0000313" key="4">
    <source>
        <dbReference type="Proteomes" id="UP000192738"/>
    </source>
</evidence>
<sequence>MSLPGVKCTVSSCRFWKSGEHCDASAIEVNVDGGGAHARQSDQTNCHTFQPKNS</sequence>
<protein>
    <recommendedName>
        <fullName evidence="2">DUF1540 domain-containing protein</fullName>
    </recommendedName>
</protein>
<dbReference type="Pfam" id="PF07561">
    <property type="entry name" value="DUF1540"/>
    <property type="match status" value="1"/>
</dbReference>
<evidence type="ECO:0000313" key="3">
    <source>
        <dbReference type="EMBL" id="SMC98269.1"/>
    </source>
</evidence>
<feature type="domain" description="DUF1540" evidence="2">
    <location>
        <begin position="6"/>
        <end position="49"/>
    </location>
</feature>
<feature type="region of interest" description="Disordered" evidence="1">
    <location>
        <begin position="34"/>
        <end position="54"/>
    </location>
</feature>
<dbReference type="Proteomes" id="UP000192738">
    <property type="component" value="Unassembled WGS sequence"/>
</dbReference>
<dbReference type="RefSeq" id="WP_084577168.1">
    <property type="nucleotide sequence ID" value="NZ_CP155572.1"/>
</dbReference>
<organism evidence="3 4">
    <name type="scientific">Sporomusa malonica</name>
    <dbReference type="NCBI Taxonomy" id="112901"/>
    <lineage>
        <taxon>Bacteria</taxon>
        <taxon>Bacillati</taxon>
        <taxon>Bacillota</taxon>
        <taxon>Negativicutes</taxon>
        <taxon>Selenomonadales</taxon>
        <taxon>Sporomusaceae</taxon>
        <taxon>Sporomusa</taxon>
    </lineage>
</organism>
<feature type="compositionally biased region" description="Polar residues" evidence="1">
    <location>
        <begin position="41"/>
        <end position="54"/>
    </location>
</feature>
<gene>
    <name evidence="3" type="ORF">SAMN04488500_116122</name>
</gene>
<reference evidence="3 4" key="1">
    <citation type="submission" date="2017-04" db="EMBL/GenBank/DDBJ databases">
        <authorList>
            <person name="Afonso C.L."/>
            <person name="Miller P.J."/>
            <person name="Scott M.A."/>
            <person name="Spackman E."/>
            <person name="Goraichik I."/>
            <person name="Dimitrov K.M."/>
            <person name="Suarez D.L."/>
            <person name="Swayne D.E."/>
        </authorList>
    </citation>
    <scope>NUCLEOTIDE SEQUENCE [LARGE SCALE GENOMIC DNA]</scope>
    <source>
        <strain evidence="3 4">DSM 5090</strain>
    </source>
</reference>
<proteinExistence type="predicted"/>
<evidence type="ECO:0000259" key="2">
    <source>
        <dbReference type="Pfam" id="PF07561"/>
    </source>
</evidence>
<dbReference type="EMBL" id="FWXI01000016">
    <property type="protein sequence ID" value="SMC98269.1"/>
    <property type="molecule type" value="Genomic_DNA"/>
</dbReference>
<dbReference type="AlphaFoldDB" id="A0A1W2DLE9"/>
<dbReference type="InterPro" id="IPR011437">
    <property type="entry name" value="DUF1540"/>
</dbReference>
<accession>A0A1W2DLE9</accession>
<keyword evidence="4" id="KW-1185">Reference proteome</keyword>
<name>A0A1W2DLE9_9FIRM</name>
<dbReference type="OrthoDB" id="1684758at2"/>